<keyword evidence="2" id="KW-0813">Transport</keyword>
<dbReference type="CDD" id="cd15887">
    <property type="entry name" value="SNARE_SNAP29N"/>
    <property type="match status" value="1"/>
</dbReference>
<dbReference type="FunCoup" id="A0A2J7Q775">
    <property type="interactions" value="836"/>
</dbReference>
<dbReference type="GO" id="GO:0098793">
    <property type="term" value="C:presynapse"/>
    <property type="evidence" value="ECO:0007669"/>
    <property type="project" value="GOC"/>
</dbReference>
<evidence type="ECO:0000256" key="4">
    <source>
        <dbReference type="ARBA" id="ARBA00023054"/>
    </source>
</evidence>
<dbReference type="GO" id="GO:0019905">
    <property type="term" value="F:syntaxin binding"/>
    <property type="evidence" value="ECO:0007669"/>
    <property type="project" value="TreeGrafter"/>
</dbReference>
<evidence type="ECO:0000256" key="6">
    <source>
        <dbReference type="SAM" id="MobiDB-lite"/>
    </source>
</evidence>
<sequence>MAGRQYVTDPNTPFFSVDDDDVDDETFLRHSKSGSSGYMLPNNSYHQRNSALEDNRLQLLDRKKAIEESTLQSSQRSISLLRDSEQIGVAAAEELIRQREQLERTEMRLDEINNTLRFSQKRIQGIKSVFGSFKNYLSGKSGERIPGPSFKDSGSSSGTSKKIETPNQLASHLENSRENLGSQARDHPGVMIRDLGVDGDTWSQHKTSSGQNLQNVVDRNLEDMCTSLSHLKGLAEVLGEEIDCQNDMLDRINDKTDKADFTIVQQNKEIKKLLKK</sequence>
<keyword evidence="4 5" id="KW-0175">Coiled coil</keyword>
<dbReference type="GO" id="GO:0016082">
    <property type="term" value="P:synaptic vesicle priming"/>
    <property type="evidence" value="ECO:0007669"/>
    <property type="project" value="TreeGrafter"/>
</dbReference>
<proteinExistence type="inferred from homology"/>
<dbReference type="AlphaFoldDB" id="A0A2J7Q775"/>
<feature type="region of interest" description="Disordered" evidence="6">
    <location>
        <begin position="141"/>
        <end position="169"/>
    </location>
</feature>
<dbReference type="Pfam" id="PF12352">
    <property type="entry name" value="V-SNARE_C"/>
    <property type="match status" value="1"/>
</dbReference>
<gene>
    <name evidence="8" type="ORF">B7P43_G09687</name>
</gene>
<organism evidence="8 9">
    <name type="scientific">Cryptotermes secundus</name>
    <dbReference type="NCBI Taxonomy" id="105785"/>
    <lineage>
        <taxon>Eukaryota</taxon>
        <taxon>Metazoa</taxon>
        <taxon>Ecdysozoa</taxon>
        <taxon>Arthropoda</taxon>
        <taxon>Hexapoda</taxon>
        <taxon>Insecta</taxon>
        <taxon>Pterygota</taxon>
        <taxon>Neoptera</taxon>
        <taxon>Polyneoptera</taxon>
        <taxon>Dictyoptera</taxon>
        <taxon>Blattodea</taxon>
        <taxon>Blattoidea</taxon>
        <taxon>Termitoidae</taxon>
        <taxon>Kalotermitidae</taxon>
        <taxon>Cryptotermitinae</taxon>
        <taxon>Cryptotermes</taxon>
    </lineage>
</organism>
<dbReference type="GO" id="GO:0015031">
    <property type="term" value="P:protein transport"/>
    <property type="evidence" value="ECO:0007669"/>
    <property type="project" value="UniProtKB-KW"/>
</dbReference>
<keyword evidence="3" id="KW-0653">Protein transport</keyword>
<evidence type="ECO:0000313" key="9">
    <source>
        <dbReference type="Proteomes" id="UP000235965"/>
    </source>
</evidence>
<name>A0A2J7Q775_9NEOP</name>
<dbReference type="FunFam" id="1.20.5.110:FF:000041">
    <property type="entry name" value="Synaptosomal-associated protein 29"/>
    <property type="match status" value="1"/>
</dbReference>
<dbReference type="CDD" id="cd15856">
    <property type="entry name" value="SNARE_SNAP29C"/>
    <property type="match status" value="1"/>
</dbReference>
<dbReference type="InterPro" id="IPR000727">
    <property type="entry name" value="T_SNARE_dom"/>
</dbReference>
<evidence type="ECO:0000313" key="8">
    <source>
        <dbReference type="EMBL" id="PNF24437.1"/>
    </source>
</evidence>
<feature type="coiled-coil region" evidence="5">
    <location>
        <begin position="49"/>
        <end position="122"/>
    </location>
</feature>
<evidence type="ECO:0000259" key="7">
    <source>
        <dbReference type="PROSITE" id="PS50192"/>
    </source>
</evidence>
<reference evidence="8 9" key="1">
    <citation type="submission" date="2017-12" db="EMBL/GenBank/DDBJ databases">
        <title>Hemimetabolous genomes reveal molecular basis of termite eusociality.</title>
        <authorList>
            <person name="Harrison M.C."/>
            <person name="Jongepier E."/>
            <person name="Robertson H.M."/>
            <person name="Arning N."/>
            <person name="Bitard-Feildel T."/>
            <person name="Chao H."/>
            <person name="Childers C.P."/>
            <person name="Dinh H."/>
            <person name="Doddapaneni H."/>
            <person name="Dugan S."/>
            <person name="Gowin J."/>
            <person name="Greiner C."/>
            <person name="Han Y."/>
            <person name="Hu H."/>
            <person name="Hughes D.S.T."/>
            <person name="Huylmans A.-K."/>
            <person name="Kemena C."/>
            <person name="Kremer L.P.M."/>
            <person name="Lee S.L."/>
            <person name="Lopez-Ezquerra A."/>
            <person name="Mallet L."/>
            <person name="Monroy-Kuhn J.M."/>
            <person name="Moser A."/>
            <person name="Murali S.C."/>
            <person name="Muzny D.M."/>
            <person name="Otani S."/>
            <person name="Piulachs M.-D."/>
            <person name="Poelchau M."/>
            <person name="Qu J."/>
            <person name="Schaub F."/>
            <person name="Wada-Katsumata A."/>
            <person name="Worley K.C."/>
            <person name="Xie Q."/>
            <person name="Ylla G."/>
            <person name="Poulsen M."/>
            <person name="Gibbs R.A."/>
            <person name="Schal C."/>
            <person name="Richards S."/>
            <person name="Belles X."/>
            <person name="Korb J."/>
            <person name="Bornberg-Bauer E."/>
        </authorList>
    </citation>
    <scope>NUCLEOTIDE SEQUENCE [LARGE SCALE GENOMIC DNA]</scope>
    <source>
        <tissue evidence="8">Whole body</tissue>
    </source>
</reference>
<dbReference type="InParanoid" id="A0A2J7Q775"/>
<dbReference type="GO" id="GO:0031629">
    <property type="term" value="P:synaptic vesicle fusion to presynaptic active zone membrane"/>
    <property type="evidence" value="ECO:0007669"/>
    <property type="project" value="TreeGrafter"/>
</dbReference>
<dbReference type="GO" id="GO:0031201">
    <property type="term" value="C:SNARE complex"/>
    <property type="evidence" value="ECO:0007669"/>
    <property type="project" value="TreeGrafter"/>
</dbReference>
<evidence type="ECO:0000256" key="1">
    <source>
        <dbReference type="ARBA" id="ARBA00009480"/>
    </source>
</evidence>
<evidence type="ECO:0000256" key="5">
    <source>
        <dbReference type="SAM" id="Coils"/>
    </source>
</evidence>
<comment type="caution">
    <text evidence="8">The sequence shown here is derived from an EMBL/GenBank/DDBJ whole genome shotgun (WGS) entry which is preliminary data.</text>
</comment>
<dbReference type="Proteomes" id="UP000235965">
    <property type="component" value="Unassembled WGS sequence"/>
</dbReference>
<dbReference type="EMBL" id="NEVH01017447">
    <property type="protein sequence ID" value="PNF24437.1"/>
    <property type="molecule type" value="Genomic_DNA"/>
</dbReference>
<comment type="similarity">
    <text evidence="1">Belongs to the SNAP-25 family.</text>
</comment>
<dbReference type="GO" id="GO:0005484">
    <property type="term" value="F:SNAP receptor activity"/>
    <property type="evidence" value="ECO:0007669"/>
    <property type="project" value="TreeGrafter"/>
</dbReference>
<dbReference type="SMART" id="SM00397">
    <property type="entry name" value="t_SNARE"/>
    <property type="match status" value="2"/>
</dbReference>
<protein>
    <recommendedName>
        <fullName evidence="7">t-SNARE coiled-coil homology domain-containing protein</fullName>
    </recommendedName>
</protein>
<keyword evidence="9" id="KW-1185">Reference proteome</keyword>
<feature type="domain" description="T-SNARE coiled-coil homology" evidence="7">
    <location>
        <begin position="211"/>
        <end position="273"/>
    </location>
</feature>
<dbReference type="OrthoDB" id="18679at2759"/>
<dbReference type="GO" id="GO:0005886">
    <property type="term" value="C:plasma membrane"/>
    <property type="evidence" value="ECO:0007669"/>
    <property type="project" value="TreeGrafter"/>
</dbReference>
<accession>A0A2J7Q775</accession>
<evidence type="ECO:0000256" key="3">
    <source>
        <dbReference type="ARBA" id="ARBA00022927"/>
    </source>
</evidence>
<evidence type="ECO:0000256" key="2">
    <source>
        <dbReference type="ARBA" id="ARBA00022448"/>
    </source>
</evidence>
<dbReference type="SUPFAM" id="SSF58038">
    <property type="entry name" value="SNARE fusion complex"/>
    <property type="match status" value="2"/>
</dbReference>
<dbReference type="STRING" id="105785.A0A2J7Q775"/>
<dbReference type="Gene3D" id="1.20.5.110">
    <property type="match status" value="2"/>
</dbReference>
<dbReference type="PANTHER" id="PTHR19305">
    <property type="entry name" value="SYNAPTOSOMAL ASSOCIATED PROTEIN"/>
    <property type="match status" value="1"/>
</dbReference>
<feature type="compositionally biased region" description="Low complexity" evidence="6">
    <location>
        <begin position="147"/>
        <end position="160"/>
    </location>
</feature>
<dbReference type="PROSITE" id="PS50192">
    <property type="entry name" value="T_SNARE"/>
    <property type="match status" value="1"/>
</dbReference>
<dbReference type="PANTHER" id="PTHR19305:SF9">
    <property type="entry name" value="SYNAPTOSOMAL-ASSOCIATED PROTEIN 29"/>
    <property type="match status" value="1"/>
</dbReference>